<keyword evidence="1" id="KW-0472">Membrane</keyword>
<reference evidence="2 3" key="1">
    <citation type="submission" date="2017-03" db="EMBL/GenBank/DDBJ databases">
        <title>Genome Sequence of Roseovarius mucosus strain SMR3 Isolated from a culture of the Diatom Skeletonema marinoi.</title>
        <authorList>
            <person name="Topel M."/>
            <person name="Pinder M."/>
            <person name="Johansson O.N."/>
            <person name="Kourtchenko O."/>
            <person name="Godhe A."/>
            <person name="Clarke A.K."/>
        </authorList>
    </citation>
    <scope>NUCLEOTIDE SEQUENCE [LARGE SCALE GENOMIC DNA]</scope>
    <source>
        <strain evidence="2 3">SMR3</strain>
    </source>
</reference>
<dbReference type="KEGG" id="rmm:ROSMUCSMR3_01920"/>
<dbReference type="Pfam" id="PF11750">
    <property type="entry name" value="DUF3307"/>
    <property type="match status" value="1"/>
</dbReference>
<keyword evidence="1" id="KW-0812">Transmembrane</keyword>
<accession>A0A1V0RP32</accession>
<evidence type="ECO:0000313" key="3">
    <source>
        <dbReference type="Proteomes" id="UP000192273"/>
    </source>
</evidence>
<evidence type="ECO:0008006" key="4">
    <source>
        <dbReference type="Google" id="ProtNLM"/>
    </source>
</evidence>
<feature type="transmembrane region" description="Helical" evidence="1">
    <location>
        <begin position="6"/>
        <end position="23"/>
    </location>
</feature>
<name>A0A1V0RP32_9RHOB</name>
<organism evidence="2 3">
    <name type="scientific">Roseovarius mucosus</name>
    <dbReference type="NCBI Taxonomy" id="215743"/>
    <lineage>
        <taxon>Bacteria</taxon>
        <taxon>Pseudomonadati</taxon>
        <taxon>Pseudomonadota</taxon>
        <taxon>Alphaproteobacteria</taxon>
        <taxon>Rhodobacterales</taxon>
        <taxon>Roseobacteraceae</taxon>
        <taxon>Roseovarius</taxon>
    </lineage>
</organism>
<protein>
    <recommendedName>
        <fullName evidence="4">DUF3307 domain-containing protein</fullName>
    </recommendedName>
</protein>
<dbReference type="Proteomes" id="UP000192273">
    <property type="component" value="Chromosome"/>
</dbReference>
<feature type="transmembrane region" description="Helical" evidence="1">
    <location>
        <begin position="44"/>
        <end position="65"/>
    </location>
</feature>
<dbReference type="EMBL" id="CP020474">
    <property type="protein sequence ID" value="ARE83395.1"/>
    <property type="molecule type" value="Genomic_DNA"/>
</dbReference>
<gene>
    <name evidence="2" type="ORF">ROSMUCSMR3_01920</name>
</gene>
<keyword evidence="1" id="KW-1133">Transmembrane helix</keyword>
<dbReference type="AlphaFoldDB" id="A0A1V0RP32"/>
<proteinExistence type="predicted"/>
<sequence>MAIAEVFTMSIFDLCLLLILFQIKHYLGDFQFQTAWIARNKGRYGHLSGIVHAGVHGILSLPILLWFALPWNFALGLVLAEVALHYHIDWSKARLVRIEDLTEIDPRFWYYLGLDQAAHQLTYIALFAVVVSRAT</sequence>
<keyword evidence="3" id="KW-1185">Reference proteome</keyword>
<dbReference type="InterPro" id="IPR021737">
    <property type="entry name" value="Phage_phiKZ_Orf197"/>
</dbReference>
<evidence type="ECO:0000256" key="1">
    <source>
        <dbReference type="SAM" id="Phobius"/>
    </source>
</evidence>
<evidence type="ECO:0000313" key="2">
    <source>
        <dbReference type="EMBL" id="ARE83395.1"/>
    </source>
</evidence>
<dbReference type="OrthoDB" id="558011at2"/>